<organism evidence="1 2">
    <name type="scientific">Pistacia integerrima</name>
    <dbReference type="NCBI Taxonomy" id="434235"/>
    <lineage>
        <taxon>Eukaryota</taxon>
        <taxon>Viridiplantae</taxon>
        <taxon>Streptophyta</taxon>
        <taxon>Embryophyta</taxon>
        <taxon>Tracheophyta</taxon>
        <taxon>Spermatophyta</taxon>
        <taxon>Magnoliopsida</taxon>
        <taxon>eudicotyledons</taxon>
        <taxon>Gunneridae</taxon>
        <taxon>Pentapetalae</taxon>
        <taxon>rosids</taxon>
        <taxon>malvids</taxon>
        <taxon>Sapindales</taxon>
        <taxon>Anacardiaceae</taxon>
        <taxon>Pistacia</taxon>
    </lineage>
</organism>
<proteinExistence type="predicted"/>
<reference evidence="2" key="1">
    <citation type="journal article" date="2023" name="G3 (Bethesda)">
        <title>Genome assembly and association tests identify interacting loci associated with vigor, precocity, and sex in interspecific pistachio rootstocks.</title>
        <authorList>
            <person name="Palmer W."/>
            <person name="Jacygrad E."/>
            <person name="Sagayaradj S."/>
            <person name="Cavanaugh K."/>
            <person name="Han R."/>
            <person name="Bertier L."/>
            <person name="Beede B."/>
            <person name="Kafkas S."/>
            <person name="Golino D."/>
            <person name="Preece J."/>
            <person name="Michelmore R."/>
        </authorList>
    </citation>
    <scope>NUCLEOTIDE SEQUENCE [LARGE SCALE GENOMIC DNA]</scope>
</reference>
<sequence>MSERTPSVASWYGLTGVLVSGWSVGFFYVGLRVNERDKMTCTTTIFSGSCGMGSARETAIEVGKGETISRVFGWVIIGGIVEGETVGGVVEGETIVEVSGGVGIWETTGKVVGWMTIDGIVERETIVGVVKGEIAGGVARRETIGGVVEGRL</sequence>
<dbReference type="EMBL" id="CM047744">
    <property type="protein sequence ID" value="KAJ0027791.1"/>
    <property type="molecule type" value="Genomic_DNA"/>
</dbReference>
<name>A0ACC0Y2C9_9ROSI</name>
<evidence type="ECO:0000313" key="2">
    <source>
        <dbReference type="Proteomes" id="UP001163603"/>
    </source>
</evidence>
<comment type="caution">
    <text evidence="1">The sequence shown here is derived from an EMBL/GenBank/DDBJ whole genome shotgun (WGS) entry which is preliminary data.</text>
</comment>
<dbReference type="Proteomes" id="UP001163603">
    <property type="component" value="Chromosome 9"/>
</dbReference>
<keyword evidence="2" id="KW-1185">Reference proteome</keyword>
<gene>
    <name evidence="1" type="ORF">Pint_35698</name>
</gene>
<protein>
    <submittedName>
        <fullName evidence="1">Uncharacterized protein</fullName>
    </submittedName>
</protein>
<evidence type="ECO:0000313" key="1">
    <source>
        <dbReference type="EMBL" id="KAJ0027791.1"/>
    </source>
</evidence>
<accession>A0ACC0Y2C9</accession>